<reference evidence="12 13" key="1">
    <citation type="submission" date="2014-04" db="EMBL/GenBank/DDBJ databases">
        <title>Draft genome sequence of Photobacterium halotolerans S2753: a solonamide, ngercheumicin and holomycin producer.</title>
        <authorList>
            <person name="Machado H.R."/>
            <person name="Gram L."/>
        </authorList>
    </citation>
    <scope>NUCLEOTIDE SEQUENCE [LARGE SCALE GENOMIC DNA]</scope>
    <source>
        <strain evidence="12 13">S2753</strain>
    </source>
</reference>
<evidence type="ECO:0000256" key="7">
    <source>
        <dbReference type="ARBA" id="ARBA00023210"/>
    </source>
</evidence>
<dbReference type="GO" id="GO:0043093">
    <property type="term" value="P:FtsZ-dependent cytokinesis"/>
    <property type="evidence" value="ECO:0007669"/>
    <property type="project" value="TreeGrafter"/>
</dbReference>
<accession>A0A066RU74</accession>
<keyword evidence="4" id="KW-0963">Cytoplasm</keyword>
<dbReference type="Gene3D" id="3.30.160.880">
    <property type="entry name" value="Cell division protein ZapA protomer, N-terminal domain"/>
    <property type="match status" value="1"/>
</dbReference>
<evidence type="ECO:0000256" key="6">
    <source>
        <dbReference type="ARBA" id="ARBA00023054"/>
    </source>
</evidence>
<dbReference type="GO" id="GO:0032153">
    <property type="term" value="C:cell division site"/>
    <property type="evidence" value="ECO:0007669"/>
    <property type="project" value="TreeGrafter"/>
</dbReference>
<dbReference type="Gene3D" id="1.20.5.50">
    <property type="match status" value="1"/>
</dbReference>
<dbReference type="GO" id="GO:0030428">
    <property type="term" value="C:cell septum"/>
    <property type="evidence" value="ECO:0007669"/>
    <property type="project" value="TreeGrafter"/>
</dbReference>
<name>A0A066RU74_9GAMM</name>
<evidence type="ECO:0000256" key="3">
    <source>
        <dbReference type="ARBA" id="ARBA00015195"/>
    </source>
</evidence>
<dbReference type="PANTHER" id="PTHR34981:SF1">
    <property type="entry name" value="CELL DIVISION PROTEIN ZAPA"/>
    <property type="match status" value="1"/>
</dbReference>
<comment type="similarity">
    <text evidence="2">Belongs to the ZapA family. Type 1 subfamily.</text>
</comment>
<evidence type="ECO:0000256" key="9">
    <source>
        <dbReference type="ARBA" id="ARBA00024910"/>
    </source>
</evidence>
<proteinExistence type="inferred from homology"/>
<dbReference type="AlphaFoldDB" id="A0A066RU74"/>
<evidence type="ECO:0000313" key="13">
    <source>
        <dbReference type="Proteomes" id="UP000027192"/>
    </source>
</evidence>
<dbReference type="Proteomes" id="UP000027192">
    <property type="component" value="Unassembled WGS sequence"/>
</dbReference>
<keyword evidence="6" id="KW-0175">Coiled coil</keyword>
<dbReference type="RefSeq" id="WP_036749389.1">
    <property type="nucleotide sequence ID" value="NZ_JAGSGC010000005.1"/>
</dbReference>
<dbReference type="OrthoDB" id="5917174at2"/>
<dbReference type="GO" id="GO:0000921">
    <property type="term" value="P:septin ring assembly"/>
    <property type="evidence" value="ECO:0007669"/>
    <property type="project" value="TreeGrafter"/>
</dbReference>
<keyword evidence="5" id="KW-0132">Cell division</keyword>
<dbReference type="GO" id="GO:0000917">
    <property type="term" value="P:division septum assembly"/>
    <property type="evidence" value="ECO:0007669"/>
    <property type="project" value="UniProtKB-KW"/>
</dbReference>
<dbReference type="InterPro" id="IPR036192">
    <property type="entry name" value="Cell_div_ZapA-like_sf"/>
</dbReference>
<dbReference type="NCBIfam" id="NF008209">
    <property type="entry name" value="PRK10972.1"/>
    <property type="match status" value="1"/>
</dbReference>
<evidence type="ECO:0000256" key="4">
    <source>
        <dbReference type="ARBA" id="ARBA00022490"/>
    </source>
</evidence>
<comment type="subcellular location">
    <subcellularLocation>
        <location evidence="1">Cytoplasm</location>
    </subcellularLocation>
</comment>
<evidence type="ECO:0000256" key="2">
    <source>
        <dbReference type="ARBA" id="ARBA00010074"/>
    </source>
</evidence>
<dbReference type="Pfam" id="PF05164">
    <property type="entry name" value="ZapA"/>
    <property type="match status" value="1"/>
</dbReference>
<keyword evidence="8" id="KW-0131">Cell cycle</keyword>
<dbReference type="InterPro" id="IPR007838">
    <property type="entry name" value="Cell_div_ZapA-like"/>
</dbReference>
<dbReference type="SUPFAM" id="SSF102829">
    <property type="entry name" value="Cell division protein ZapA-like"/>
    <property type="match status" value="1"/>
</dbReference>
<evidence type="ECO:0000256" key="11">
    <source>
        <dbReference type="ARBA" id="ARBA00033158"/>
    </source>
</evidence>
<evidence type="ECO:0000256" key="5">
    <source>
        <dbReference type="ARBA" id="ARBA00022618"/>
    </source>
</evidence>
<comment type="caution">
    <text evidence="12">The sequence shown here is derived from an EMBL/GenBank/DDBJ whole genome shotgun (WGS) entry which is preliminary data.</text>
</comment>
<organism evidence="12 13">
    <name type="scientific">Photobacterium galatheae</name>
    <dbReference type="NCBI Taxonomy" id="1654360"/>
    <lineage>
        <taxon>Bacteria</taxon>
        <taxon>Pseudomonadati</taxon>
        <taxon>Pseudomonadota</taxon>
        <taxon>Gammaproteobacteria</taxon>
        <taxon>Vibrionales</taxon>
        <taxon>Vibrionaceae</taxon>
        <taxon>Photobacterium</taxon>
    </lineage>
</organism>
<keyword evidence="7" id="KW-0717">Septation</keyword>
<dbReference type="EMBL" id="JMIB01000006">
    <property type="protein sequence ID" value="KDM92646.1"/>
    <property type="molecule type" value="Genomic_DNA"/>
</dbReference>
<protein>
    <recommendedName>
        <fullName evidence="3">Cell division protein ZapA</fullName>
    </recommendedName>
    <alternativeName>
        <fullName evidence="11">Z ring-associated protein ZapA</fullName>
    </alternativeName>
</protein>
<sequence length="100" mass="11198">MSSQAVEIEILGRTLKVNCPEGQEAALRAAAADFDNRLQELSQRTKISNPEQLLMFTGLNICSELHKERREFNSNAQSVSDRIGQLAESLDQALQNQPQR</sequence>
<comment type="subunit">
    <text evidence="10">Homodimer. Interacts with FtsZ.</text>
</comment>
<dbReference type="InterPro" id="IPR042233">
    <property type="entry name" value="Cell_div_ZapA_N"/>
</dbReference>
<evidence type="ECO:0000256" key="1">
    <source>
        <dbReference type="ARBA" id="ARBA00004496"/>
    </source>
</evidence>
<evidence type="ECO:0000313" key="12">
    <source>
        <dbReference type="EMBL" id="KDM92646.1"/>
    </source>
</evidence>
<dbReference type="GO" id="GO:0005829">
    <property type="term" value="C:cytosol"/>
    <property type="evidence" value="ECO:0007669"/>
    <property type="project" value="TreeGrafter"/>
</dbReference>
<dbReference type="PANTHER" id="PTHR34981">
    <property type="entry name" value="CELL DIVISION PROTEIN ZAPA"/>
    <property type="match status" value="1"/>
</dbReference>
<keyword evidence="13" id="KW-1185">Reference proteome</keyword>
<evidence type="ECO:0000256" key="10">
    <source>
        <dbReference type="ARBA" id="ARBA00026068"/>
    </source>
</evidence>
<dbReference type="STRING" id="1654360.EA58_04530"/>
<comment type="function">
    <text evidence="9">Activator of cell division through the inhibition of FtsZ GTPase activity, therefore promoting FtsZ assembly into bundles of protofilaments necessary for the formation of the division Z ring. It is recruited early at mid-cell but it is not essential for cell division.</text>
</comment>
<evidence type="ECO:0000256" key="8">
    <source>
        <dbReference type="ARBA" id="ARBA00023306"/>
    </source>
</evidence>
<gene>
    <name evidence="12" type="ORF">EA58_04530</name>
</gene>